<comment type="caution">
    <text evidence="1">The sequence shown here is derived from an EMBL/GenBank/DDBJ whole genome shotgun (WGS) entry which is preliminary data.</text>
</comment>
<dbReference type="EMBL" id="JAWDJW010006489">
    <property type="protein sequence ID" value="KAK3064529.1"/>
    <property type="molecule type" value="Genomic_DNA"/>
</dbReference>
<evidence type="ECO:0000313" key="2">
    <source>
        <dbReference type="Proteomes" id="UP001186974"/>
    </source>
</evidence>
<organism evidence="1 2">
    <name type="scientific">Coniosporium uncinatum</name>
    <dbReference type="NCBI Taxonomy" id="93489"/>
    <lineage>
        <taxon>Eukaryota</taxon>
        <taxon>Fungi</taxon>
        <taxon>Dikarya</taxon>
        <taxon>Ascomycota</taxon>
        <taxon>Pezizomycotina</taxon>
        <taxon>Dothideomycetes</taxon>
        <taxon>Dothideomycetes incertae sedis</taxon>
        <taxon>Coniosporium</taxon>
    </lineage>
</organism>
<accession>A0ACC3DB80</accession>
<keyword evidence="2" id="KW-1185">Reference proteome</keyword>
<dbReference type="Proteomes" id="UP001186974">
    <property type="component" value="Unassembled WGS sequence"/>
</dbReference>
<protein>
    <submittedName>
        <fullName evidence="1">Uncharacterized protein</fullName>
    </submittedName>
</protein>
<reference evidence="1" key="1">
    <citation type="submission" date="2024-09" db="EMBL/GenBank/DDBJ databases">
        <title>Black Yeasts Isolated from many extreme environments.</title>
        <authorList>
            <person name="Coleine C."/>
            <person name="Stajich J.E."/>
            <person name="Selbmann L."/>
        </authorList>
    </citation>
    <scope>NUCLEOTIDE SEQUENCE</scope>
    <source>
        <strain evidence="1">CCFEE 5737</strain>
    </source>
</reference>
<proteinExistence type="predicted"/>
<gene>
    <name evidence="1" type="ORF">LTS18_006429</name>
</gene>
<evidence type="ECO:0000313" key="1">
    <source>
        <dbReference type="EMBL" id="KAK3064529.1"/>
    </source>
</evidence>
<name>A0ACC3DB80_9PEZI</name>
<sequence length="246" mass="24334">MSSILALVTLLASTVVAQGSSTVSTSAMSMSGVATNTAPVAGTPTSGVSGGLMTVHVVKAGNQAGGLVFEPNSVTANVGDMVQFQFYPKNHSVAQSNFANPCMPMQMSDAAAAANAFYSGFMPTDQMGQLTYTIQVKDTNPIWFYCSQGKHCQNGMVGAINPPATGNTLDAYTAAAKAATENISPGGAPAGGASSSGSAAGSTATGLAASATTNGPAQQATNAAPRLLGDAEIGLGLAGAVAFMLL</sequence>